<dbReference type="GO" id="GO:0016763">
    <property type="term" value="F:pentosyltransferase activity"/>
    <property type="evidence" value="ECO:0007669"/>
    <property type="project" value="TreeGrafter"/>
</dbReference>
<evidence type="ECO:0000256" key="3">
    <source>
        <dbReference type="ARBA" id="ARBA00022676"/>
    </source>
</evidence>
<dbReference type="GO" id="GO:0009103">
    <property type="term" value="P:lipopolysaccharide biosynthetic process"/>
    <property type="evidence" value="ECO:0007669"/>
    <property type="project" value="UniProtKB-ARBA"/>
</dbReference>
<feature type="transmembrane region" description="Helical" evidence="8">
    <location>
        <begin position="12"/>
        <end position="32"/>
    </location>
</feature>
<keyword evidence="3 10" id="KW-0328">Glycosyltransferase</keyword>
<name>A0A562T0R0_CHIJA</name>
<evidence type="ECO:0000256" key="6">
    <source>
        <dbReference type="ARBA" id="ARBA00022989"/>
    </source>
</evidence>
<evidence type="ECO:0000313" key="10">
    <source>
        <dbReference type="EMBL" id="TWI86923.1"/>
    </source>
</evidence>
<keyword evidence="4 10" id="KW-0808">Transferase</keyword>
<comment type="subcellular location">
    <subcellularLocation>
        <location evidence="1">Cell membrane</location>
        <topology evidence="1">Multi-pass membrane protein</topology>
    </subcellularLocation>
</comment>
<feature type="transmembrane region" description="Helical" evidence="8">
    <location>
        <begin position="89"/>
        <end position="109"/>
    </location>
</feature>
<organism evidence="10 11">
    <name type="scientific">Chitinophaga japonensis</name>
    <name type="common">Flexibacter japonensis</name>
    <dbReference type="NCBI Taxonomy" id="104662"/>
    <lineage>
        <taxon>Bacteria</taxon>
        <taxon>Pseudomonadati</taxon>
        <taxon>Bacteroidota</taxon>
        <taxon>Chitinophagia</taxon>
        <taxon>Chitinophagales</taxon>
        <taxon>Chitinophagaceae</taxon>
        <taxon>Chitinophaga</taxon>
    </lineage>
</organism>
<dbReference type="EMBL" id="VLLG01000004">
    <property type="protein sequence ID" value="TWI86923.1"/>
    <property type="molecule type" value="Genomic_DNA"/>
</dbReference>
<gene>
    <name evidence="10" type="ORF">LX66_4190</name>
</gene>
<evidence type="ECO:0000313" key="11">
    <source>
        <dbReference type="Proteomes" id="UP000316778"/>
    </source>
</evidence>
<evidence type="ECO:0000256" key="2">
    <source>
        <dbReference type="ARBA" id="ARBA00022475"/>
    </source>
</evidence>
<evidence type="ECO:0000256" key="8">
    <source>
        <dbReference type="SAM" id="Phobius"/>
    </source>
</evidence>
<sequence length="538" mass="61694">MHNSYIYQLEKSLYDGYLIPVIYFVLMTVVAFQDHVFADWDASMHYFSGLDIYRGNGYRGWASHFWPPLFPVLTGLLAKLAPAVEFIKLISVISASLLLLLVYTFVYKLSESRTAAWLAQLPLVTNTLFIQLSVQVENHMLDSLFYILSILLLIKSLEGGNGYRYLFVGIVCGLAGLTRYTSYSLLPAFVLTVFFFYPFRRAVSYATCLMLGFTLMSSPWWIVNYFDNGSPFATWQYMNIGIGVFSVAHNKWVWCWDGINGFNSGVDIFLYAPGAYIVNFLRNILKSLVWIIYRGQTVGLLCLIAGGFLIYNNYYKRERSLLRSKIFVPVLICFGCYLLLVSQAFVFSEVFLSWLVLIVVYGTFAIYKQRSMFIRIKPVYKRCAMATIVLGIGIDIANGSRQLSYYFNQDHGMEENTQVADLLKSIDNNIRERVIMCFHPARAYYLGCKYVTLPLYYRGGLSGLISFKNMSEKVKTQAARFPSTISNDDLKADYLIYDVRATICLPQFSFLLQRGSPRIPENFRLVYLSDKVAVYRIN</sequence>
<feature type="transmembrane region" description="Helical" evidence="8">
    <location>
        <begin position="268"/>
        <end position="285"/>
    </location>
</feature>
<keyword evidence="11" id="KW-1185">Reference proteome</keyword>
<feature type="transmembrane region" description="Helical" evidence="8">
    <location>
        <begin position="351"/>
        <end position="367"/>
    </location>
</feature>
<evidence type="ECO:0000256" key="4">
    <source>
        <dbReference type="ARBA" id="ARBA00022679"/>
    </source>
</evidence>
<evidence type="ECO:0000256" key="5">
    <source>
        <dbReference type="ARBA" id="ARBA00022692"/>
    </source>
</evidence>
<feature type="transmembrane region" description="Helical" evidence="8">
    <location>
        <begin position="235"/>
        <end position="256"/>
    </location>
</feature>
<dbReference type="Pfam" id="PF13231">
    <property type="entry name" value="PMT_2"/>
    <property type="match status" value="1"/>
</dbReference>
<keyword evidence="7 8" id="KW-0472">Membrane</keyword>
<dbReference type="OrthoDB" id="9818073at2"/>
<proteinExistence type="predicted"/>
<feature type="transmembrane region" description="Helical" evidence="8">
    <location>
        <begin position="203"/>
        <end position="223"/>
    </location>
</feature>
<evidence type="ECO:0000256" key="7">
    <source>
        <dbReference type="ARBA" id="ARBA00023136"/>
    </source>
</evidence>
<keyword evidence="5 8" id="KW-0812">Transmembrane</keyword>
<dbReference type="PANTHER" id="PTHR33908:SF11">
    <property type="entry name" value="MEMBRANE PROTEIN"/>
    <property type="match status" value="1"/>
</dbReference>
<dbReference type="InterPro" id="IPR050297">
    <property type="entry name" value="LipidA_mod_glycosyltrf_83"/>
</dbReference>
<evidence type="ECO:0000259" key="9">
    <source>
        <dbReference type="Pfam" id="PF13231"/>
    </source>
</evidence>
<dbReference type="PANTHER" id="PTHR33908">
    <property type="entry name" value="MANNOSYLTRANSFERASE YKCB-RELATED"/>
    <property type="match status" value="1"/>
</dbReference>
<reference evidence="10 11" key="1">
    <citation type="journal article" date="2013" name="Stand. Genomic Sci.">
        <title>Genomic Encyclopedia of Type Strains, Phase I: The one thousand microbial genomes (KMG-I) project.</title>
        <authorList>
            <person name="Kyrpides N.C."/>
            <person name="Woyke T."/>
            <person name="Eisen J.A."/>
            <person name="Garrity G."/>
            <person name="Lilburn T.G."/>
            <person name="Beck B.J."/>
            <person name="Whitman W.B."/>
            <person name="Hugenholtz P."/>
            <person name="Klenk H.P."/>
        </authorList>
    </citation>
    <scope>NUCLEOTIDE SEQUENCE [LARGE SCALE GENOMIC DNA]</scope>
    <source>
        <strain evidence="10 11">DSM 13484</strain>
    </source>
</reference>
<feature type="transmembrane region" description="Helical" evidence="8">
    <location>
        <begin position="291"/>
        <end position="314"/>
    </location>
</feature>
<comment type="caution">
    <text evidence="10">The sequence shown here is derived from an EMBL/GenBank/DDBJ whole genome shotgun (WGS) entry which is preliminary data.</text>
</comment>
<dbReference type="InterPro" id="IPR038731">
    <property type="entry name" value="RgtA/B/C-like"/>
</dbReference>
<keyword evidence="2" id="KW-1003">Cell membrane</keyword>
<protein>
    <submittedName>
        <fullName evidence="10">Dolichyl-phosphate-mannose-protein mannosyltransferase</fullName>
    </submittedName>
</protein>
<keyword evidence="6 8" id="KW-1133">Transmembrane helix</keyword>
<dbReference type="GO" id="GO:0005886">
    <property type="term" value="C:plasma membrane"/>
    <property type="evidence" value="ECO:0007669"/>
    <property type="project" value="UniProtKB-SubCell"/>
</dbReference>
<feature type="domain" description="Glycosyltransferase RgtA/B/C/D-like" evidence="9">
    <location>
        <begin position="67"/>
        <end position="218"/>
    </location>
</feature>
<feature type="transmembrane region" description="Helical" evidence="8">
    <location>
        <begin position="115"/>
        <end position="134"/>
    </location>
</feature>
<dbReference type="Proteomes" id="UP000316778">
    <property type="component" value="Unassembled WGS sequence"/>
</dbReference>
<accession>A0A562T0R0</accession>
<evidence type="ECO:0000256" key="1">
    <source>
        <dbReference type="ARBA" id="ARBA00004651"/>
    </source>
</evidence>
<feature type="transmembrane region" description="Helical" evidence="8">
    <location>
        <begin position="163"/>
        <end position="196"/>
    </location>
</feature>
<dbReference type="RefSeq" id="WP_145717110.1">
    <property type="nucleotide sequence ID" value="NZ_BAAAFY010000004.1"/>
</dbReference>
<feature type="transmembrane region" description="Helical" evidence="8">
    <location>
        <begin position="326"/>
        <end position="345"/>
    </location>
</feature>
<dbReference type="AlphaFoldDB" id="A0A562T0R0"/>